<gene>
    <name evidence="4" type="ORF">JFN87_21705</name>
</gene>
<evidence type="ECO:0000256" key="1">
    <source>
        <dbReference type="ARBA" id="ARBA00007169"/>
    </source>
</evidence>
<dbReference type="AlphaFoldDB" id="A0A940RZS1"/>
<evidence type="ECO:0000259" key="3">
    <source>
        <dbReference type="Pfam" id="PF00975"/>
    </source>
</evidence>
<dbReference type="Pfam" id="PF00975">
    <property type="entry name" value="Thioesterase"/>
    <property type="match status" value="1"/>
</dbReference>
<dbReference type="PANTHER" id="PTHR11487:SF0">
    <property type="entry name" value="S-ACYL FATTY ACID SYNTHASE THIOESTERASE, MEDIUM CHAIN"/>
    <property type="match status" value="1"/>
</dbReference>
<comment type="caution">
    <text evidence="4">The sequence shown here is derived from an EMBL/GenBank/DDBJ whole genome shotgun (WGS) entry which is preliminary data.</text>
</comment>
<evidence type="ECO:0000313" key="4">
    <source>
        <dbReference type="EMBL" id="MBP0460089.1"/>
    </source>
</evidence>
<accession>A0A940RZS1</accession>
<dbReference type="PANTHER" id="PTHR11487">
    <property type="entry name" value="THIOESTERASE"/>
    <property type="match status" value="1"/>
</dbReference>
<dbReference type="EMBL" id="JAGIQL010000099">
    <property type="protein sequence ID" value="MBP0460089.1"/>
    <property type="molecule type" value="Genomic_DNA"/>
</dbReference>
<dbReference type="RefSeq" id="WP_209342416.1">
    <property type="nucleotide sequence ID" value="NZ_JAGIQL010000099.1"/>
</dbReference>
<dbReference type="SUPFAM" id="SSF53474">
    <property type="entry name" value="alpha/beta-Hydrolases"/>
    <property type="match status" value="1"/>
</dbReference>
<evidence type="ECO:0000256" key="2">
    <source>
        <dbReference type="SAM" id="MobiDB-lite"/>
    </source>
</evidence>
<organism evidence="4 5">
    <name type="scientific">Streptomyces montanisoli</name>
    <dbReference type="NCBI Taxonomy" id="2798581"/>
    <lineage>
        <taxon>Bacteria</taxon>
        <taxon>Bacillati</taxon>
        <taxon>Actinomycetota</taxon>
        <taxon>Actinomycetes</taxon>
        <taxon>Kitasatosporales</taxon>
        <taxon>Streptomycetaceae</taxon>
        <taxon>Streptomyces</taxon>
    </lineage>
</organism>
<dbReference type="InterPro" id="IPR029058">
    <property type="entry name" value="AB_hydrolase_fold"/>
</dbReference>
<reference evidence="4" key="1">
    <citation type="submission" date="2021-03" db="EMBL/GenBank/DDBJ databases">
        <title>Whole genome sequence of Streptomyces bomunensis MMS17-BM035.</title>
        <authorList>
            <person name="Lee J.H."/>
        </authorList>
    </citation>
    <scope>NUCLEOTIDE SEQUENCE</scope>
    <source>
        <strain evidence="4">MMS17-BM035</strain>
    </source>
</reference>
<protein>
    <submittedName>
        <fullName evidence="4">Thioesterase</fullName>
    </submittedName>
</protein>
<proteinExistence type="inferred from homology"/>
<name>A0A940RZS1_9ACTN</name>
<feature type="region of interest" description="Disordered" evidence="2">
    <location>
        <begin position="260"/>
        <end position="294"/>
    </location>
</feature>
<feature type="domain" description="Thioesterase" evidence="3">
    <location>
        <begin position="9"/>
        <end position="233"/>
    </location>
</feature>
<keyword evidence="5" id="KW-1185">Reference proteome</keyword>
<comment type="similarity">
    <text evidence="1">Belongs to the thioesterase family.</text>
</comment>
<sequence>MSAARPPWLFCFHHAGAGTSAFAQWQAVLGDTAEVVPILLPGRGTRVREARITDPVELVAEIEALVGPMADERPYLVYGHSLGGLAAYTFARTRCAAGLRPPERVVVGAVQPPHLRSPVLRSAHLPDLELLFLLVGFGALPLEALHHEELWRRRVLPALRDDLKLGEALCVTETSPAHPLDAPILAVGGSRDPIAPLSGMAEWARYAPGGFELRTVPGDHFFVRRPAIAELLRDVVAGLPATTSPRVERGLSHRCQIRANSTDQEGGAAVRREHTRGHTLAATRAAGPDTRGPR</sequence>
<dbReference type="InterPro" id="IPR012223">
    <property type="entry name" value="TEII"/>
</dbReference>
<evidence type="ECO:0000313" key="5">
    <source>
        <dbReference type="Proteomes" id="UP000670475"/>
    </source>
</evidence>
<dbReference type="Proteomes" id="UP000670475">
    <property type="component" value="Unassembled WGS sequence"/>
</dbReference>
<dbReference type="GO" id="GO:0008610">
    <property type="term" value="P:lipid biosynthetic process"/>
    <property type="evidence" value="ECO:0007669"/>
    <property type="project" value="TreeGrafter"/>
</dbReference>
<dbReference type="InterPro" id="IPR001031">
    <property type="entry name" value="Thioesterase"/>
</dbReference>
<dbReference type="Gene3D" id="3.40.50.1820">
    <property type="entry name" value="alpha/beta hydrolase"/>
    <property type="match status" value="1"/>
</dbReference>